<gene>
    <name evidence="1" type="ORF">HNQ81_001096</name>
</gene>
<keyword evidence="2" id="KW-1185">Reference proteome</keyword>
<dbReference type="Proteomes" id="UP000539642">
    <property type="component" value="Unassembled WGS sequence"/>
</dbReference>
<evidence type="ECO:0000313" key="2">
    <source>
        <dbReference type="Proteomes" id="UP000539642"/>
    </source>
</evidence>
<dbReference type="AlphaFoldDB" id="A0A840V0N3"/>
<evidence type="ECO:0000313" key="1">
    <source>
        <dbReference type="EMBL" id="MBB5347380.1"/>
    </source>
</evidence>
<reference evidence="1 2" key="1">
    <citation type="submission" date="2020-08" db="EMBL/GenBank/DDBJ databases">
        <title>Genomic Encyclopedia of Type Strains, Phase IV (KMG-IV): sequencing the most valuable type-strain genomes for metagenomic binning, comparative biology and taxonomic classification.</title>
        <authorList>
            <person name="Goeker M."/>
        </authorList>
    </citation>
    <scope>NUCLEOTIDE SEQUENCE [LARGE SCALE GENOMIC DNA]</scope>
    <source>
        <strain evidence="1 2">DSM 28570</strain>
    </source>
</reference>
<accession>A0A840V0N3</accession>
<sequence>MFTRLEVFRPGRDPRRFRQEMAASADAAGGSRATTEAVSVTLPLFAAQFN</sequence>
<organism evidence="1 2">
    <name type="scientific">Desulfoprunum benzoelyticum</name>
    <dbReference type="NCBI Taxonomy" id="1506996"/>
    <lineage>
        <taxon>Bacteria</taxon>
        <taxon>Pseudomonadati</taxon>
        <taxon>Thermodesulfobacteriota</taxon>
        <taxon>Desulfobulbia</taxon>
        <taxon>Desulfobulbales</taxon>
        <taxon>Desulfobulbaceae</taxon>
        <taxon>Desulfoprunum</taxon>
    </lineage>
</organism>
<comment type="caution">
    <text evidence="1">The sequence shown here is derived from an EMBL/GenBank/DDBJ whole genome shotgun (WGS) entry which is preliminary data.</text>
</comment>
<dbReference type="EMBL" id="JACHEO010000004">
    <property type="protein sequence ID" value="MBB5347380.1"/>
    <property type="molecule type" value="Genomic_DNA"/>
</dbReference>
<protein>
    <submittedName>
        <fullName evidence="1">Uncharacterized protein</fullName>
    </submittedName>
</protein>
<dbReference type="RefSeq" id="WP_183349110.1">
    <property type="nucleotide sequence ID" value="NZ_JACHEO010000004.1"/>
</dbReference>
<name>A0A840V0N3_9BACT</name>
<proteinExistence type="predicted"/>